<keyword evidence="3" id="KW-1185">Reference proteome</keyword>
<sequence>MLDRFLGPRRVHQIQRAARNGAVRFLCLLFIAVVVLRGTIGAAKFETTLEQNFNEIRGRRMEPHRILQKAQPKSESKISKILVAE</sequence>
<evidence type="ECO:0000256" key="1">
    <source>
        <dbReference type="SAM" id="Phobius"/>
    </source>
</evidence>
<dbReference type="AlphaFoldDB" id="A0AAW0KUM1"/>
<accession>A0AAW0KUM1</accession>
<dbReference type="EMBL" id="PKMF04000222">
    <property type="protein sequence ID" value="KAK7842389.1"/>
    <property type="molecule type" value="Genomic_DNA"/>
</dbReference>
<proteinExistence type="predicted"/>
<feature type="transmembrane region" description="Helical" evidence="1">
    <location>
        <begin position="21"/>
        <end position="40"/>
    </location>
</feature>
<keyword evidence="1" id="KW-0472">Membrane</keyword>
<gene>
    <name evidence="2" type="primary">XXT1_0</name>
    <name evidence="2" type="ORF">CFP56_014066</name>
</gene>
<evidence type="ECO:0000313" key="2">
    <source>
        <dbReference type="EMBL" id="KAK7842389.1"/>
    </source>
</evidence>
<name>A0AAW0KUM1_QUESU</name>
<comment type="caution">
    <text evidence="2">The sequence shown here is derived from an EMBL/GenBank/DDBJ whole genome shotgun (WGS) entry which is preliminary data.</text>
</comment>
<reference evidence="2 3" key="1">
    <citation type="journal article" date="2018" name="Sci. Data">
        <title>The draft genome sequence of cork oak.</title>
        <authorList>
            <person name="Ramos A.M."/>
            <person name="Usie A."/>
            <person name="Barbosa P."/>
            <person name="Barros P.M."/>
            <person name="Capote T."/>
            <person name="Chaves I."/>
            <person name="Simoes F."/>
            <person name="Abreu I."/>
            <person name="Carrasquinho I."/>
            <person name="Faro C."/>
            <person name="Guimaraes J.B."/>
            <person name="Mendonca D."/>
            <person name="Nobrega F."/>
            <person name="Rodrigues L."/>
            <person name="Saibo N.J.M."/>
            <person name="Varela M.C."/>
            <person name="Egas C."/>
            <person name="Matos J."/>
            <person name="Miguel C.M."/>
            <person name="Oliveira M.M."/>
            <person name="Ricardo C.P."/>
            <person name="Goncalves S."/>
        </authorList>
    </citation>
    <scope>NUCLEOTIDE SEQUENCE [LARGE SCALE GENOMIC DNA]</scope>
    <source>
        <strain evidence="3">cv. HL8</strain>
    </source>
</reference>
<keyword evidence="1" id="KW-1133">Transmembrane helix</keyword>
<dbReference type="Proteomes" id="UP000237347">
    <property type="component" value="Unassembled WGS sequence"/>
</dbReference>
<protein>
    <submittedName>
        <fullName evidence="2">Xyloglucan 6-xylosyltransferase 1</fullName>
    </submittedName>
</protein>
<evidence type="ECO:0000313" key="3">
    <source>
        <dbReference type="Proteomes" id="UP000237347"/>
    </source>
</evidence>
<organism evidence="2 3">
    <name type="scientific">Quercus suber</name>
    <name type="common">Cork oak</name>
    <dbReference type="NCBI Taxonomy" id="58331"/>
    <lineage>
        <taxon>Eukaryota</taxon>
        <taxon>Viridiplantae</taxon>
        <taxon>Streptophyta</taxon>
        <taxon>Embryophyta</taxon>
        <taxon>Tracheophyta</taxon>
        <taxon>Spermatophyta</taxon>
        <taxon>Magnoliopsida</taxon>
        <taxon>eudicotyledons</taxon>
        <taxon>Gunneridae</taxon>
        <taxon>Pentapetalae</taxon>
        <taxon>rosids</taxon>
        <taxon>fabids</taxon>
        <taxon>Fagales</taxon>
        <taxon>Fagaceae</taxon>
        <taxon>Quercus</taxon>
    </lineage>
</organism>
<keyword evidence="1" id="KW-0812">Transmembrane</keyword>